<name>A0A143PB21_9STAP</name>
<dbReference type="GeneID" id="93726801"/>
<proteinExistence type="predicted"/>
<dbReference type="KEGG" id="scv:A4G25_02910"/>
<dbReference type="Proteomes" id="UP000595942">
    <property type="component" value="Chromosome"/>
</dbReference>
<dbReference type="InterPro" id="IPR029064">
    <property type="entry name" value="Ribosomal_eL30-like_sf"/>
</dbReference>
<sequence length="101" mass="11173">MNKSNILNFLGLAMRAGKVKSGESVILTEIKKRKVSLVILSEDASARTEKEISQKCESYQVPLRIFGTREELGQALGKSSRVNIAIMDNGFAKKLLSMIDE</sequence>
<dbReference type="AlphaFoldDB" id="A0A143PB21"/>
<dbReference type="Pfam" id="PF01248">
    <property type="entry name" value="Ribosomal_L7Ae"/>
    <property type="match status" value="1"/>
</dbReference>
<feature type="domain" description="Ribosomal protein eL8/eL30/eS12/Gadd45" evidence="1">
    <location>
        <begin position="7"/>
        <end position="95"/>
    </location>
</feature>
<keyword evidence="5" id="KW-1185">Reference proteome</keyword>
<dbReference type="InterPro" id="IPR004038">
    <property type="entry name" value="Ribosomal_eL8/eL30/eS12/Gad45"/>
</dbReference>
<dbReference type="EMBL" id="CP068073">
    <property type="protein sequence ID" value="QQS83268.1"/>
    <property type="molecule type" value="Genomic_DNA"/>
</dbReference>
<gene>
    <name evidence="3" type="ORF">EIG99_06975</name>
    <name evidence="2" type="ORF">I6J05_02805</name>
</gene>
<dbReference type="RefSeq" id="WP_015900153.1">
    <property type="nucleotide sequence ID" value="NZ_CP015114.1"/>
</dbReference>
<protein>
    <submittedName>
        <fullName evidence="3">YlxQ family RNA-binding protein</fullName>
    </submittedName>
</protein>
<evidence type="ECO:0000313" key="3">
    <source>
        <dbReference type="EMBL" id="RZI02148.1"/>
    </source>
</evidence>
<dbReference type="SUPFAM" id="SSF55315">
    <property type="entry name" value="L30e-like"/>
    <property type="match status" value="1"/>
</dbReference>
<evidence type="ECO:0000313" key="5">
    <source>
        <dbReference type="Proteomes" id="UP000595942"/>
    </source>
</evidence>
<evidence type="ECO:0000259" key="1">
    <source>
        <dbReference type="Pfam" id="PF01248"/>
    </source>
</evidence>
<evidence type="ECO:0000313" key="2">
    <source>
        <dbReference type="EMBL" id="QQS83268.1"/>
    </source>
</evidence>
<dbReference type="Gene3D" id="3.30.1330.30">
    <property type="match status" value="1"/>
</dbReference>
<evidence type="ECO:0000313" key="4">
    <source>
        <dbReference type="Proteomes" id="UP000293854"/>
    </source>
</evidence>
<reference evidence="2 5" key="2">
    <citation type="submission" date="2021-01" db="EMBL/GenBank/DDBJ databases">
        <title>FDA dAtabase for Regulatory Grade micrObial Sequences (FDA-ARGOS): Supporting development and validation of Infectious Disease Dx tests.</title>
        <authorList>
            <person name="Sproer C."/>
            <person name="Gronow S."/>
            <person name="Severitt S."/>
            <person name="Schroder I."/>
            <person name="Tallon L."/>
            <person name="Sadzewicz L."/>
            <person name="Zhao X."/>
            <person name="Boylan J."/>
            <person name="Ott S."/>
            <person name="Bowen H."/>
            <person name="Vavikolanu K."/>
            <person name="Mehta A."/>
            <person name="Aluvathingal J."/>
            <person name="Nadendla S."/>
            <person name="Lowell S."/>
            <person name="Myers T."/>
            <person name="Yan Y."/>
            <person name="Sichtig H."/>
        </authorList>
    </citation>
    <scope>NUCLEOTIDE SEQUENCE [LARGE SCALE GENOMIC DNA]</scope>
    <source>
        <strain evidence="2 5">FDAARGOS_1148</strain>
    </source>
</reference>
<dbReference type="NCBIfam" id="NF005825">
    <property type="entry name" value="PRK07714.1"/>
    <property type="match status" value="1"/>
</dbReference>
<dbReference type="Proteomes" id="UP000293854">
    <property type="component" value="Unassembled WGS sequence"/>
</dbReference>
<organism evidence="3 4">
    <name type="scientific">Staphylococcus condimenti</name>
    <dbReference type="NCBI Taxonomy" id="70255"/>
    <lineage>
        <taxon>Bacteria</taxon>
        <taxon>Bacillati</taxon>
        <taxon>Bacillota</taxon>
        <taxon>Bacilli</taxon>
        <taxon>Bacillales</taxon>
        <taxon>Staphylococcaceae</taxon>
        <taxon>Staphylococcus</taxon>
    </lineage>
</organism>
<reference evidence="3 4" key="1">
    <citation type="submission" date="2018-11" db="EMBL/GenBank/DDBJ databases">
        <title>Genomic profiling of Staphylococcus species from a Poultry farm system in KwaZulu-Natal, South Africa.</title>
        <authorList>
            <person name="Amoako D.G."/>
            <person name="Somboro A.M."/>
            <person name="Abia A.L.K."/>
            <person name="Bester L.A."/>
            <person name="Essack S.Y."/>
        </authorList>
    </citation>
    <scope>NUCLEOTIDE SEQUENCE [LARGE SCALE GENOMIC DNA]</scope>
    <source>
        <strain evidence="3 4">SA11</strain>
    </source>
</reference>
<dbReference type="OrthoDB" id="9794863at2"/>
<accession>A0A143PB21</accession>
<dbReference type="EMBL" id="RQTE01000119">
    <property type="protein sequence ID" value="RZI02148.1"/>
    <property type="molecule type" value="Genomic_DNA"/>
</dbReference>